<keyword evidence="7" id="KW-1185">Reference proteome</keyword>
<evidence type="ECO:0000256" key="1">
    <source>
        <dbReference type="ARBA" id="ARBA00004141"/>
    </source>
</evidence>
<reference evidence="6 7" key="1">
    <citation type="journal article" date="2021" name="Elife">
        <title>Chloroplast acquisition without the gene transfer in kleptoplastic sea slugs, Plakobranchus ocellatus.</title>
        <authorList>
            <person name="Maeda T."/>
            <person name="Takahashi S."/>
            <person name="Yoshida T."/>
            <person name="Shimamura S."/>
            <person name="Takaki Y."/>
            <person name="Nagai Y."/>
            <person name="Toyoda A."/>
            <person name="Suzuki Y."/>
            <person name="Arimoto A."/>
            <person name="Ishii H."/>
            <person name="Satoh N."/>
            <person name="Nishiyama T."/>
            <person name="Hasebe M."/>
            <person name="Maruyama T."/>
            <person name="Minagawa J."/>
            <person name="Obokata J."/>
            <person name="Shigenobu S."/>
        </authorList>
    </citation>
    <scope>NUCLEOTIDE SEQUENCE [LARGE SCALE GENOMIC DNA]</scope>
</reference>
<organism evidence="6 7">
    <name type="scientific">Plakobranchus ocellatus</name>
    <dbReference type="NCBI Taxonomy" id="259542"/>
    <lineage>
        <taxon>Eukaryota</taxon>
        <taxon>Metazoa</taxon>
        <taxon>Spiralia</taxon>
        <taxon>Lophotrochozoa</taxon>
        <taxon>Mollusca</taxon>
        <taxon>Gastropoda</taxon>
        <taxon>Heterobranchia</taxon>
        <taxon>Euthyneura</taxon>
        <taxon>Panpulmonata</taxon>
        <taxon>Sacoglossa</taxon>
        <taxon>Placobranchoidea</taxon>
        <taxon>Plakobranchidae</taxon>
        <taxon>Plakobranchus</taxon>
    </lineage>
</organism>
<dbReference type="Gene3D" id="1.20.140.150">
    <property type="match status" value="1"/>
</dbReference>
<keyword evidence="2 5" id="KW-0812">Transmembrane</keyword>
<evidence type="ECO:0000313" key="7">
    <source>
        <dbReference type="Proteomes" id="UP000735302"/>
    </source>
</evidence>
<keyword evidence="4 5" id="KW-0472">Membrane</keyword>
<dbReference type="InterPro" id="IPR004031">
    <property type="entry name" value="PMP22/EMP/MP20/Claudin"/>
</dbReference>
<dbReference type="InterPro" id="IPR050579">
    <property type="entry name" value="PMP-22/EMP/MP20-like"/>
</dbReference>
<keyword evidence="3 5" id="KW-1133">Transmembrane helix</keyword>
<evidence type="ECO:0000256" key="5">
    <source>
        <dbReference type="SAM" id="Phobius"/>
    </source>
</evidence>
<evidence type="ECO:0000313" key="6">
    <source>
        <dbReference type="EMBL" id="GFO48769.1"/>
    </source>
</evidence>
<feature type="transmembrane region" description="Helical" evidence="5">
    <location>
        <begin position="141"/>
        <end position="164"/>
    </location>
</feature>
<dbReference type="PANTHER" id="PTHR10671">
    <property type="entry name" value="EPITHELIAL MEMBRANE PROTEIN-RELATED"/>
    <property type="match status" value="1"/>
</dbReference>
<proteinExistence type="predicted"/>
<evidence type="ECO:0000256" key="4">
    <source>
        <dbReference type="ARBA" id="ARBA00023136"/>
    </source>
</evidence>
<gene>
    <name evidence="6" type="ORF">PoB_007527400</name>
</gene>
<dbReference type="Proteomes" id="UP000735302">
    <property type="component" value="Unassembled WGS sequence"/>
</dbReference>
<dbReference type="Pfam" id="PF00822">
    <property type="entry name" value="PMP22_Claudin"/>
    <property type="match status" value="1"/>
</dbReference>
<feature type="transmembrane region" description="Helical" evidence="5">
    <location>
        <begin position="108"/>
        <end position="129"/>
    </location>
</feature>
<dbReference type="EMBL" id="BLXT01008443">
    <property type="protein sequence ID" value="GFO48769.1"/>
    <property type="molecule type" value="Genomic_DNA"/>
</dbReference>
<evidence type="ECO:0000256" key="3">
    <source>
        <dbReference type="ARBA" id="ARBA00022989"/>
    </source>
</evidence>
<dbReference type="AlphaFoldDB" id="A0AAV4DXG0"/>
<name>A0AAV4DXG0_9GAST</name>
<sequence>MEKTIALLAVAVTALCVGNLLHIIGLSTPNWCVVDDGEHYGSYGLWEVCGDGKCFEFVHNKDYPDWIKACEAMSILGMLSGLASLVPAIIALVMAAMKKLSLPILGKISIATAFASFCMILICVIIFAAEKNKKIGTDCDYGYSFGLSITGALLILPGGILPIFTTRTVY</sequence>
<evidence type="ECO:0000256" key="2">
    <source>
        <dbReference type="ARBA" id="ARBA00022692"/>
    </source>
</evidence>
<protein>
    <submittedName>
        <fullName evidence="6">Epithelial membrane protein 2</fullName>
    </submittedName>
</protein>
<dbReference type="PANTHER" id="PTHR10671:SF108">
    <property type="entry name" value="CLAUDIN FAMILY PROTEIN-RELATED"/>
    <property type="match status" value="1"/>
</dbReference>
<dbReference type="GO" id="GO:0005886">
    <property type="term" value="C:plasma membrane"/>
    <property type="evidence" value="ECO:0007669"/>
    <property type="project" value="TreeGrafter"/>
</dbReference>
<comment type="subcellular location">
    <subcellularLocation>
        <location evidence="1">Membrane</location>
        <topology evidence="1">Multi-pass membrane protein</topology>
    </subcellularLocation>
</comment>
<accession>A0AAV4DXG0</accession>
<comment type="caution">
    <text evidence="6">The sequence shown here is derived from an EMBL/GenBank/DDBJ whole genome shotgun (WGS) entry which is preliminary data.</text>
</comment>
<feature type="transmembrane region" description="Helical" evidence="5">
    <location>
        <begin position="72"/>
        <end position="96"/>
    </location>
</feature>